<dbReference type="Proteomes" id="UP000886722">
    <property type="component" value="Unassembled WGS sequence"/>
</dbReference>
<dbReference type="EMBL" id="DVKT01000045">
    <property type="protein sequence ID" value="HIT39556.1"/>
    <property type="molecule type" value="Genomic_DNA"/>
</dbReference>
<organism evidence="1 2">
    <name type="scientific">Candidatus Caccoplasma intestinavium</name>
    <dbReference type="NCBI Taxonomy" id="2840716"/>
    <lineage>
        <taxon>Bacteria</taxon>
        <taxon>Pseudomonadati</taxon>
        <taxon>Bacteroidota</taxon>
        <taxon>Bacteroidia</taxon>
        <taxon>Bacteroidales</taxon>
        <taxon>Bacteroidaceae</taxon>
        <taxon>Bacteroidaceae incertae sedis</taxon>
        <taxon>Candidatus Caccoplasma</taxon>
    </lineage>
</organism>
<reference evidence="1" key="2">
    <citation type="journal article" date="2021" name="PeerJ">
        <title>Extensive microbial diversity within the chicken gut microbiome revealed by metagenomics and culture.</title>
        <authorList>
            <person name="Gilroy R."/>
            <person name="Ravi A."/>
            <person name="Getino M."/>
            <person name="Pursley I."/>
            <person name="Horton D.L."/>
            <person name="Alikhan N.F."/>
            <person name="Baker D."/>
            <person name="Gharbi K."/>
            <person name="Hall N."/>
            <person name="Watson M."/>
            <person name="Adriaenssens E.M."/>
            <person name="Foster-Nyarko E."/>
            <person name="Jarju S."/>
            <person name="Secka A."/>
            <person name="Antonio M."/>
            <person name="Oren A."/>
            <person name="Chaudhuri R.R."/>
            <person name="La Ragione R."/>
            <person name="Hildebrand F."/>
            <person name="Pallen M.J."/>
        </authorList>
    </citation>
    <scope>NUCLEOTIDE SEQUENCE</scope>
    <source>
        <strain evidence="1">21143</strain>
    </source>
</reference>
<accession>A0A9D1GF03</accession>
<name>A0A9D1GF03_9BACT</name>
<gene>
    <name evidence="1" type="ORF">IAD06_05915</name>
</gene>
<evidence type="ECO:0000313" key="1">
    <source>
        <dbReference type="EMBL" id="HIT39556.1"/>
    </source>
</evidence>
<sequence length="81" mass="8840">MSTRKNIIELVAPPYLTVRKPDEAALEVFCSPGHVCSCCKGNGWIWGENEIGEPIHKDCPVCGGSGELEAVVTIEWKPSKQ</sequence>
<comment type="caution">
    <text evidence="1">The sequence shown here is derived from an EMBL/GenBank/DDBJ whole genome shotgun (WGS) entry which is preliminary data.</text>
</comment>
<evidence type="ECO:0000313" key="2">
    <source>
        <dbReference type="Proteomes" id="UP000886722"/>
    </source>
</evidence>
<protein>
    <submittedName>
        <fullName evidence="1">Uncharacterized protein</fullName>
    </submittedName>
</protein>
<dbReference type="AlphaFoldDB" id="A0A9D1GF03"/>
<proteinExistence type="predicted"/>
<reference evidence="1" key="1">
    <citation type="submission" date="2020-10" db="EMBL/GenBank/DDBJ databases">
        <authorList>
            <person name="Gilroy R."/>
        </authorList>
    </citation>
    <scope>NUCLEOTIDE SEQUENCE</scope>
    <source>
        <strain evidence="1">21143</strain>
    </source>
</reference>